<gene>
    <name evidence="3" type="ORF">DSYM_13670</name>
</gene>
<keyword evidence="2" id="KW-0560">Oxidoreductase</keyword>
<dbReference type="Pfam" id="PF13561">
    <property type="entry name" value="adh_short_C2"/>
    <property type="match status" value="1"/>
</dbReference>
<accession>A0A809R1P3</accession>
<comment type="similarity">
    <text evidence="1">Belongs to the short-chain dehydrogenases/reductases (SDR) family.</text>
</comment>
<dbReference type="SUPFAM" id="SSF51735">
    <property type="entry name" value="NAD(P)-binding Rossmann-fold domains"/>
    <property type="match status" value="1"/>
</dbReference>
<evidence type="ECO:0000313" key="3">
    <source>
        <dbReference type="EMBL" id="BBO20668.1"/>
    </source>
</evidence>
<dbReference type="PANTHER" id="PTHR24321">
    <property type="entry name" value="DEHYDROGENASES, SHORT CHAIN"/>
    <property type="match status" value="1"/>
</dbReference>
<dbReference type="GO" id="GO:0016491">
    <property type="term" value="F:oxidoreductase activity"/>
    <property type="evidence" value="ECO:0007669"/>
    <property type="project" value="UniProtKB-KW"/>
</dbReference>
<reference evidence="3" key="1">
    <citation type="journal article" name="DNA Res.">
        <title>The physiological potential of anammox bacteria as revealed by their core genome structure.</title>
        <authorList>
            <person name="Okubo T."/>
            <person name="Toyoda A."/>
            <person name="Fukuhara K."/>
            <person name="Uchiyama I."/>
            <person name="Harigaya Y."/>
            <person name="Kuroiwa M."/>
            <person name="Suzuki T."/>
            <person name="Murakami Y."/>
            <person name="Suwa Y."/>
            <person name="Takami H."/>
        </authorList>
    </citation>
    <scope>NUCLEOTIDE SEQUENCE</scope>
    <source>
        <strain evidence="3">317325-3</strain>
    </source>
</reference>
<dbReference type="Proteomes" id="UP000662914">
    <property type="component" value="Chromosome"/>
</dbReference>
<proteinExistence type="inferred from homology"/>
<evidence type="ECO:0000256" key="2">
    <source>
        <dbReference type="ARBA" id="ARBA00023002"/>
    </source>
</evidence>
<dbReference type="InterPro" id="IPR036291">
    <property type="entry name" value="NAD(P)-bd_dom_sf"/>
</dbReference>
<protein>
    <submittedName>
        <fullName evidence="3">Short-chain dehydrogenase</fullName>
    </submittedName>
</protein>
<dbReference type="PROSITE" id="PS00061">
    <property type="entry name" value="ADH_SHORT"/>
    <property type="match status" value="1"/>
</dbReference>
<evidence type="ECO:0000256" key="1">
    <source>
        <dbReference type="ARBA" id="ARBA00006484"/>
    </source>
</evidence>
<dbReference type="PANTHER" id="PTHR24321:SF8">
    <property type="entry name" value="ESTRADIOL 17-BETA-DEHYDROGENASE 8-RELATED"/>
    <property type="match status" value="1"/>
</dbReference>
<dbReference type="InterPro" id="IPR002347">
    <property type="entry name" value="SDR_fam"/>
</dbReference>
<dbReference type="EMBL" id="AP021857">
    <property type="protein sequence ID" value="BBO20668.1"/>
    <property type="molecule type" value="Genomic_DNA"/>
</dbReference>
<sequence length="255" mass="26309">MADMKDKVCVITGGAGSLGQASARALLAQGAYVFLVDHNEDALRGAAQALGGDAARMAWAVADVSDAAQARGYLAQARARWNRGLDFLFCNAGINGAIAPLAEYPEDVFDAVMAVNVRGTFLALKYGLPLLNDGASVLINASVVAVTADPGIAAYATSKHALLGLMRVAAKEGAGRGIRVNAIAPGPIANEFQADIERRLSTVVGRDATAMLDAKIPLGRHGRPAEIAEMVLFLAGARSSFSTGGVFMADGGMHV</sequence>
<dbReference type="FunFam" id="3.40.50.720:FF:000084">
    <property type="entry name" value="Short-chain dehydrogenase reductase"/>
    <property type="match status" value="1"/>
</dbReference>
<dbReference type="CDD" id="cd05233">
    <property type="entry name" value="SDR_c"/>
    <property type="match status" value="1"/>
</dbReference>
<dbReference type="PRINTS" id="PR00081">
    <property type="entry name" value="GDHRDH"/>
</dbReference>
<name>A0A809R1P3_9PROT</name>
<organism evidence="3 4">
    <name type="scientific">Candidatus Desulfobacillus denitrificans</name>
    <dbReference type="NCBI Taxonomy" id="2608985"/>
    <lineage>
        <taxon>Bacteria</taxon>
        <taxon>Pseudomonadati</taxon>
        <taxon>Pseudomonadota</taxon>
        <taxon>Betaproteobacteria</taxon>
        <taxon>Candidatus Desulfobacillus</taxon>
    </lineage>
</organism>
<dbReference type="KEGG" id="ddz:DSYM_13670"/>
<dbReference type="Gene3D" id="3.40.50.720">
    <property type="entry name" value="NAD(P)-binding Rossmann-like Domain"/>
    <property type="match status" value="1"/>
</dbReference>
<dbReference type="InterPro" id="IPR020904">
    <property type="entry name" value="Sc_DH/Rdtase_CS"/>
</dbReference>
<evidence type="ECO:0000313" key="4">
    <source>
        <dbReference type="Proteomes" id="UP000662914"/>
    </source>
</evidence>
<dbReference type="AlphaFoldDB" id="A0A809R1P3"/>